<evidence type="ECO:0000256" key="1">
    <source>
        <dbReference type="ARBA" id="ARBA00003534"/>
    </source>
</evidence>
<evidence type="ECO:0000256" key="4">
    <source>
        <dbReference type="ARBA" id="ARBA00022512"/>
    </source>
</evidence>
<evidence type="ECO:0000256" key="3">
    <source>
        <dbReference type="ARBA" id="ARBA00005784"/>
    </source>
</evidence>
<keyword evidence="4" id="KW-0134">Cell wall</keyword>
<keyword evidence="4" id="KW-0964">Secreted</keyword>
<reference evidence="6" key="1">
    <citation type="journal article" date="2005" name="PLoS Biol.">
        <title>The genomes of Oryza sativa: a history of duplications.</title>
        <authorList>
            <person name="Yu J."/>
            <person name="Wang J."/>
            <person name="Lin W."/>
            <person name="Li S."/>
            <person name="Li H."/>
            <person name="Zhou J."/>
            <person name="Ni P."/>
            <person name="Dong W."/>
            <person name="Hu S."/>
            <person name="Zeng C."/>
            <person name="Zhang J."/>
            <person name="Zhang Y."/>
            <person name="Li R."/>
            <person name="Xu Z."/>
            <person name="Li S."/>
            <person name="Li X."/>
            <person name="Zheng H."/>
            <person name="Cong L."/>
            <person name="Lin L."/>
            <person name="Yin J."/>
            <person name="Geng J."/>
            <person name="Li G."/>
            <person name="Shi J."/>
            <person name="Liu J."/>
            <person name="Lv H."/>
            <person name="Li J."/>
            <person name="Wang J."/>
            <person name="Deng Y."/>
            <person name="Ran L."/>
            <person name="Shi X."/>
            <person name="Wang X."/>
            <person name="Wu Q."/>
            <person name="Li C."/>
            <person name="Ren X."/>
            <person name="Wang J."/>
            <person name="Wang X."/>
            <person name="Li D."/>
            <person name="Liu D."/>
            <person name="Zhang X."/>
            <person name="Ji Z."/>
            <person name="Zhao W."/>
            <person name="Sun Y."/>
            <person name="Zhang Z."/>
            <person name="Bao J."/>
            <person name="Han Y."/>
            <person name="Dong L."/>
            <person name="Ji J."/>
            <person name="Chen P."/>
            <person name="Wu S."/>
            <person name="Liu J."/>
            <person name="Xiao Y."/>
            <person name="Bu D."/>
            <person name="Tan J."/>
            <person name="Yang L."/>
            <person name="Ye C."/>
            <person name="Zhang J."/>
            <person name="Xu J."/>
            <person name="Zhou Y."/>
            <person name="Yu Y."/>
            <person name="Zhang B."/>
            <person name="Zhuang S."/>
            <person name="Wei H."/>
            <person name="Liu B."/>
            <person name="Lei M."/>
            <person name="Yu H."/>
            <person name="Li Y."/>
            <person name="Xu H."/>
            <person name="Wei S."/>
            <person name="He X."/>
            <person name="Fang L."/>
            <person name="Zhang Z."/>
            <person name="Zhang Y."/>
            <person name="Huang X."/>
            <person name="Su Z."/>
            <person name="Tong W."/>
            <person name="Li J."/>
            <person name="Tong Z."/>
            <person name="Li S."/>
            <person name="Ye J."/>
            <person name="Wang L."/>
            <person name="Fang L."/>
            <person name="Lei T."/>
            <person name="Chen C."/>
            <person name="Chen H."/>
            <person name="Xu Z."/>
            <person name="Li H."/>
            <person name="Huang H."/>
            <person name="Zhang F."/>
            <person name="Xu H."/>
            <person name="Li N."/>
            <person name="Zhao C."/>
            <person name="Li S."/>
            <person name="Dong L."/>
            <person name="Huang Y."/>
            <person name="Li L."/>
            <person name="Xi Y."/>
            <person name="Qi Q."/>
            <person name="Li W."/>
            <person name="Zhang B."/>
            <person name="Hu W."/>
            <person name="Zhang Y."/>
            <person name="Tian X."/>
            <person name="Jiao Y."/>
            <person name="Liang X."/>
            <person name="Jin J."/>
            <person name="Gao L."/>
            <person name="Zheng W."/>
            <person name="Hao B."/>
            <person name="Liu S."/>
            <person name="Wang W."/>
            <person name="Yuan L."/>
            <person name="Cao M."/>
            <person name="McDermott J."/>
            <person name="Samudrala R."/>
            <person name="Wang J."/>
            <person name="Wong G.K."/>
            <person name="Yang H."/>
        </authorList>
    </citation>
    <scope>NUCLEOTIDE SEQUENCE [LARGE SCALE GENOMIC DNA]</scope>
</reference>
<evidence type="ECO:0000256" key="5">
    <source>
        <dbReference type="SAM" id="MobiDB-lite"/>
    </source>
</evidence>
<dbReference type="Pfam" id="PF03283">
    <property type="entry name" value="PAE"/>
    <property type="match status" value="1"/>
</dbReference>
<dbReference type="AlphaFoldDB" id="B9FCB6"/>
<dbReference type="GO" id="GO:0016787">
    <property type="term" value="F:hydrolase activity"/>
    <property type="evidence" value="ECO:0007669"/>
    <property type="project" value="InterPro"/>
</dbReference>
<reference evidence="6" key="2">
    <citation type="submission" date="2008-12" db="EMBL/GenBank/DDBJ databases">
        <title>Improved gene annotation of the rice (Oryza sativa) genomes.</title>
        <authorList>
            <person name="Wang J."/>
            <person name="Li R."/>
            <person name="Fan W."/>
            <person name="Huang Q."/>
            <person name="Zhang J."/>
            <person name="Zhou Y."/>
            <person name="Hu Y."/>
            <person name="Zi S."/>
            <person name="Li J."/>
            <person name="Ni P."/>
            <person name="Zheng H."/>
            <person name="Zhang Y."/>
            <person name="Zhao M."/>
            <person name="Hao Q."/>
            <person name="McDermott J."/>
            <person name="Samudrala R."/>
            <person name="Kristiansen K."/>
            <person name="Wong G.K.-S."/>
        </authorList>
    </citation>
    <scope>NUCLEOTIDE SEQUENCE</scope>
</reference>
<accession>B9FCB6</accession>
<comment type="similarity">
    <text evidence="3">Belongs to the pectinacetylesterase family.</text>
</comment>
<dbReference type="PANTHER" id="PTHR21562:SF67">
    <property type="entry name" value="PECTIN ACETYLESTERASE"/>
    <property type="match status" value="1"/>
</dbReference>
<comment type="function">
    <text evidence="1">Hydrolyzes acetyl esters in homogalacturonan regions of pectin. In type I primary cell wall, galacturonic acid residues of pectin can be acetylated at the O-2 and O-3 positions. Decreasing the degree of acetylation of pectin gels in vitro alters their physical properties.</text>
</comment>
<dbReference type="PANTHER" id="PTHR21562">
    <property type="entry name" value="NOTUM-RELATED"/>
    <property type="match status" value="1"/>
</dbReference>
<organism evidence="6">
    <name type="scientific">Oryza sativa subsp. japonica</name>
    <name type="common">Rice</name>
    <dbReference type="NCBI Taxonomy" id="39947"/>
    <lineage>
        <taxon>Eukaryota</taxon>
        <taxon>Viridiplantae</taxon>
        <taxon>Streptophyta</taxon>
        <taxon>Embryophyta</taxon>
        <taxon>Tracheophyta</taxon>
        <taxon>Spermatophyta</taxon>
        <taxon>Magnoliopsida</taxon>
        <taxon>Liliopsida</taxon>
        <taxon>Poales</taxon>
        <taxon>Poaceae</taxon>
        <taxon>BOP clade</taxon>
        <taxon>Oryzoideae</taxon>
        <taxon>Oryzeae</taxon>
        <taxon>Oryzinae</taxon>
        <taxon>Oryza</taxon>
        <taxon>Oryza sativa</taxon>
    </lineage>
</organism>
<dbReference type="Proteomes" id="UP000007752">
    <property type="component" value="Chromosome 4"/>
</dbReference>
<gene>
    <name evidence="6" type="ORF">OsJ_16047</name>
</gene>
<protein>
    <recommendedName>
        <fullName evidence="7">Pectin acetylesterase</fullName>
    </recommendedName>
</protein>
<name>B9FCB6_ORYSJ</name>
<evidence type="ECO:0008006" key="7">
    <source>
        <dbReference type="Google" id="ProtNLM"/>
    </source>
</evidence>
<evidence type="ECO:0000256" key="2">
    <source>
        <dbReference type="ARBA" id="ARBA00004191"/>
    </source>
</evidence>
<proteinExistence type="inferred from homology"/>
<dbReference type="ESTHER" id="orysj-q0jaf0">
    <property type="family name" value="Pectinacetylesterase-Notum"/>
</dbReference>
<evidence type="ECO:0000313" key="6">
    <source>
        <dbReference type="EMBL" id="EEE61621.1"/>
    </source>
</evidence>
<comment type="subcellular location">
    <subcellularLocation>
        <location evidence="2">Secreted</location>
        <location evidence="2">Cell wall</location>
    </subcellularLocation>
</comment>
<dbReference type="EMBL" id="CM000141">
    <property type="protein sequence ID" value="EEE61621.1"/>
    <property type="molecule type" value="Genomic_DNA"/>
</dbReference>
<dbReference type="InterPro" id="IPR004963">
    <property type="entry name" value="PAE/NOTUM"/>
</dbReference>
<sequence length="670" mass="71562">MHPLRRHHQLAPARLPRPACTAVPLERKEEREVDADIGAEKEEAGGATITLDANSVDDDANGYQGGGSGDGRPWPPYGHPLLSVIGATVLADWVRLSRGNCVARSTPSPCAWASVGAGWHKILSPNTSPSARTPLPSTSQMHPLRRHHQLAPARLPRPACTAVPLERKEEREVDADIGAEKEEAGGATITLDANSVDDDANGYQGGGSGDGRPWPPYGHPLLSVIGATVLADWVRLSRGGDAQPDHSRGGGLMGYSFGGVSAQLIAAATPTAGGMAASSGEWLSRAAMVLVLGLVVASSAKAGDVDMVFLKSAVSTGAVCLDGSPPVYHFSPGSGSGANNWLVHMEGGGWCRNAQECSVRQGNFRGSSKFMRPLSFSGIIGGNQRNNPDFYNWNRIKVRYCDGSSFTGDVETVETSTNLHFRGARVWNAIIEDLLAKGMSKAQNALLSGCSAGGLAAILHCDQFRDLLPATANVKCFSDAGFFVDGKDITGNDFVRTFYKDVVNLHGSAKNLPSSCTSKMSPDLCFFPQNVVPTLRTPLFILNAAYDAWQIKNVLAPSAADKKKTWAKCKLDITACSSSQVTTLQNFRTDFLAALPKPEQSPANLSIFIDSCYAHCQSGSQDTWLAQGSPVVEKTQIGKAVGDWFHDREVSRRIDCPYPCNPTCKNRDDD</sequence>
<feature type="region of interest" description="Disordered" evidence="5">
    <location>
        <begin position="1"/>
        <end position="74"/>
    </location>
</feature>